<dbReference type="AlphaFoldDB" id="A0A9X4MXP9"/>
<accession>A0A9X4MXP9</accession>
<evidence type="ECO:0008006" key="3">
    <source>
        <dbReference type="Google" id="ProtNLM"/>
    </source>
</evidence>
<proteinExistence type="predicted"/>
<evidence type="ECO:0000313" key="2">
    <source>
        <dbReference type="Proteomes" id="UP001152599"/>
    </source>
</evidence>
<dbReference type="RefSeq" id="WP_304420530.1">
    <property type="nucleotide sequence ID" value="NZ_JANCMU010000002.1"/>
</dbReference>
<keyword evidence="2" id="KW-1185">Reference proteome</keyword>
<name>A0A9X4MXP9_9FLAO</name>
<reference evidence="1" key="1">
    <citation type="submission" date="2022-07" db="EMBL/GenBank/DDBJ databases">
        <title>Description and genome-wide analysis of Profundicola chukchiensis gen. nov., sp. nov., marine bacteria isolated from bottom sediments of the Chukchi Sea.</title>
        <authorList>
            <person name="Romanenko L."/>
            <person name="Otstavnykh N."/>
            <person name="Kurilenko V."/>
            <person name="Eremeev V."/>
            <person name="Velansky P."/>
            <person name="Mikhailov V."/>
            <person name="Isaeva M."/>
        </authorList>
    </citation>
    <scope>NUCLEOTIDE SEQUENCE</scope>
    <source>
        <strain evidence="1">KMM 9713</strain>
    </source>
</reference>
<comment type="caution">
    <text evidence="1">The sequence shown here is derived from an EMBL/GenBank/DDBJ whole genome shotgun (WGS) entry which is preliminary data.</text>
</comment>
<organism evidence="1 2">
    <name type="scientific">Profundicola chukchiensis</name>
    <dbReference type="NCBI Taxonomy" id="2961959"/>
    <lineage>
        <taxon>Bacteria</taxon>
        <taxon>Pseudomonadati</taxon>
        <taxon>Bacteroidota</taxon>
        <taxon>Flavobacteriia</taxon>
        <taxon>Flavobacteriales</taxon>
        <taxon>Weeksellaceae</taxon>
        <taxon>Profundicola</taxon>
    </lineage>
</organism>
<dbReference type="EMBL" id="JANCMU010000002">
    <property type="protein sequence ID" value="MDG4946023.1"/>
    <property type="molecule type" value="Genomic_DNA"/>
</dbReference>
<gene>
    <name evidence="1" type="ORF">NMK71_06320</name>
</gene>
<protein>
    <recommendedName>
        <fullName evidence="3">DNA polymerase-3 subunit gamma/tau</fullName>
    </recommendedName>
</protein>
<evidence type="ECO:0000313" key="1">
    <source>
        <dbReference type="EMBL" id="MDG4946023.1"/>
    </source>
</evidence>
<sequence>MVEEQEKEDEESLDDIDYSLPQDKFSDDEFKLFWDAYKAKLQKKNKPLFNVLDTVNWRIDEKHHVHLIFDSRMMLLEFEKSKEDFVKKARKKLNNYALLVVSDVSEETQTVNHIKTRKDIYQEFVERNPMVDKLAQQLGLDIENDPG</sequence>
<dbReference type="Proteomes" id="UP001152599">
    <property type="component" value="Unassembled WGS sequence"/>
</dbReference>